<keyword evidence="2 5" id="KW-0963">Cytoplasm</keyword>
<comment type="similarity">
    <text evidence="1 5">Belongs to the TUBGCP family.</text>
</comment>
<dbReference type="GO" id="GO:0005816">
    <property type="term" value="C:spindle pole body"/>
    <property type="evidence" value="ECO:0007669"/>
    <property type="project" value="UniProtKB-ARBA"/>
</dbReference>
<dbReference type="Pfam" id="PF04130">
    <property type="entry name" value="GCP_C_terminal"/>
    <property type="match status" value="1"/>
</dbReference>
<evidence type="ECO:0000259" key="7">
    <source>
        <dbReference type="Pfam" id="PF04130"/>
    </source>
</evidence>
<dbReference type="Proteomes" id="UP000187429">
    <property type="component" value="Unassembled WGS sequence"/>
</dbReference>
<dbReference type="OrthoDB" id="2192946at2759"/>
<keyword evidence="4 5" id="KW-0206">Cytoskeleton</keyword>
<feature type="domain" description="Gamma tubulin complex component protein N-terminal" evidence="8">
    <location>
        <begin position="84"/>
        <end position="251"/>
    </location>
</feature>
<evidence type="ECO:0000256" key="3">
    <source>
        <dbReference type="ARBA" id="ARBA00022701"/>
    </source>
</evidence>
<evidence type="ECO:0000256" key="4">
    <source>
        <dbReference type="ARBA" id="ARBA00023212"/>
    </source>
</evidence>
<feature type="region of interest" description="Disordered" evidence="6">
    <location>
        <begin position="1"/>
        <end position="21"/>
    </location>
</feature>
<dbReference type="GO" id="GO:0031122">
    <property type="term" value="P:cytoplasmic microtubule organization"/>
    <property type="evidence" value="ECO:0007669"/>
    <property type="project" value="TreeGrafter"/>
</dbReference>
<evidence type="ECO:0000256" key="6">
    <source>
        <dbReference type="SAM" id="MobiDB-lite"/>
    </source>
</evidence>
<feature type="domain" description="Gamma tubulin complex component protein N-terminal" evidence="8">
    <location>
        <begin position="317"/>
        <end position="519"/>
    </location>
</feature>
<dbReference type="GO" id="GO:0051321">
    <property type="term" value="P:meiotic cell cycle"/>
    <property type="evidence" value="ECO:0007669"/>
    <property type="project" value="TreeGrafter"/>
</dbReference>
<dbReference type="PANTHER" id="PTHR19302:SF13">
    <property type="entry name" value="GAMMA-TUBULIN COMPLEX COMPONENT 2"/>
    <property type="match status" value="1"/>
</dbReference>
<dbReference type="InterPro" id="IPR007259">
    <property type="entry name" value="GCP"/>
</dbReference>
<accession>A0A1R1YU68</accession>
<dbReference type="Pfam" id="PF17681">
    <property type="entry name" value="GCP_N_terminal"/>
    <property type="match status" value="2"/>
</dbReference>
<feature type="domain" description="Gamma tubulin complex component C-terminal" evidence="7">
    <location>
        <begin position="523"/>
        <end position="731"/>
    </location>
</feature>
<protein>
    <recommendedName>
        <fullName evidence="5">Spindle pole body component</fullName>
    </recommendedName>
</protein>
<feature type="region of interest" description="Disordered" evidence="6">
    <location>
        <begin position="255"/>
        <end position="313"/>
    </location>
</feature>
<dbReference type="EMBL" id="LSSM01000009">
    <property type="protein sequence ID" value="OMJ30415.1"/>
    <property type="molecule type" value="Genomic_DNA"/>
</dbReference>
<dbReference type="PANTHER" id="PTHR19302">
    <property type="entry name" value="GAMMA TUBULIN COMPLEX PROTEIN"/>
    <property type="match status" value="1"/>
</dbReference>
<dbReference type="InterPro" id="IPR042241">
    <property type="entry name" value="GCP_C_sf"/>
</dbReference>
<evidence type="ECO:0000313" key="9">
    <source>
        <dbReference type="EMBL" id="OMJ30415.1"/>
    </source>
</evidence>
<evidence type="ECO:0000313" key="10">
    <source>
        <dbReference type="Proteomes" id="UP000187429"/>
    </source>
</evidence>
<reference evidence="10" key="1">
    <citation type="submission" date="2017-01" db="EMBL/GenBank/DDBJ databases">
        <authorList>
            <person name="Wang Y."/>
            <person name="White M."/>
            <person name="Kvist S."/>
            <person name="Moncalvo J.-M."/>
        </authorList>
    </citation>
    <scope>NUCLEOTIDE SEQUENCE [LARGE SCALE GENOMIC DNA]</scope>
    <source>
        <strain evidence="10">ID-206-W2</strain>
    </source>
</reference>
<dbReference type="GO" id="GO:0000278">
    <property type="term" value="P:mitotic cell cycle"/>
    <property type="evidence" value="ECO:0007669"/>
    <property type="project" value="TreeGrafter"/>
</dbReference>
<evidence type="ECO:0000256" key="1">
    <source>
        <dbReference type="ARBA" id="ARBA00010337"/>
    </source>
</evidence>
<dbReference type="InterPro" id="IPR041470">
    <property type="entry name" value="GCP_N"/>
</dbReference>
<evidence type="ECO:0000256" key="5">
    <source>
        <dbReference type="RuleBase" id="RU363050"/>
    </source>
</evidence>
<dbReference type="GO" id="GO:0005874">
    <property type="term" value="C:microtubule"/>
    <property type="evidence" value="ECO:0007669"/>
    <property type="project" value="UniProtKB-KW"/>
</dbReference>
<dbReference type="GO" id="GO:0043015">
    <property type="term" value="F:gamma-tubulin binding"/>
    <property type="evidence" value="ECO:0007669"/>
    <property type="project" value="InterPro"/>
</dbReference>
<dbReference type="GO" id="GO:0000930">
    <property type="term" value="C:gamma-tubulin complex"/>
    <property type="evidence" value="ECO:0007669"/>
    <property type="project" value="UniProtKB-ARBA"/>
</dbReference>
<comment type="caution">
    <text evidence="9">The sequence shown here is derived from an EMBL/GenBank/DDBJ whole genome shotgun (WGS) entry which is preliminary data.</text>
</comment>
<dbReference type="InterPro" id="IPR040457">
    <property type="entry name" value="GCP_C"/>
</dbReference>
<dbReference type="Gene3D" id="1.20.120.1900">
    <property type="entry name" value="Gamma-tubulin complex, C-terminal domain"/>
    <property type="match status" value="1"/>
</dbReference>
<evidence type="ECO:0000256" key="2">
    <source>
        <dbReference type="ARBA" id="ARBA00022490"/>
    </source>
</evidence>
<feature type="compositionally biased region" description="Low complexity" evidence="6">
    <location>
        <begin position="255"/>
        <end position="300"/>
    </location>
</feature>
<keyword evidence="10" id="KW-1185">Reference proteome</keyword>
<gene>
    <name evidence="9" type="ORF">AYI69_g44</name>
</gene>
<dbReference type="GO" id="GO:0051011">
    <property type="term" value="F:microtubule minus-end binding"/>
    <property type="evidence" value="ECO:0007669"/>
    <property type="project" value="TreeGrafter"/>
</dbReference>
<dbReference type="GO" id="GO:0000922">
    <property type="term" value="C:spindle pole"/>
    <property type="evidence" value="ECO:0007669"/>
    <property type="project" value="InterPro"/>
</dbReference>
<feature type="compositionally biased region" description="Basic residues" evidence="6">
    <location>
        <begin position="301"/>
        <end position="313"/>
    </location>
</feature>
<comment type="subcellular location">
    <subcellularLocation>
        <location evidence="5">Cytoplasm</location>
        <location evidence="5">Cytoskeleton</location>
        <location evidence="5">Microtubule organizing center</location>
    </subcellularLocation>
</comment>
<organism evidence="9 10">
    <name type="scientific">Smittium culicis</name>
    <dbReference type="NCBI Taxonomy" id="133412"/>
    <lineage>
        <taxon>Eukaryota</taxon>
        <taxon>Fungi</taxon>
        <taxon>Fungi incertae sedis</taxon>
        <taxon>Zoopagomycota</taxon>
        <taxon>Kickxellomycotina</taxon>
        <taxon>Harpellomycetes</taxon>
        <taxon>Harpellales</taxon>
        <taxon>Legeriomycetaceae</taxon>
        <taxon>Smittium</taxon>
    </lineage>
</organism>
<name>A0A1R1YU68_9FUNG</name>
<feature type="compositionally biased region" description="Polar residues" evidence="6">
    <location>
        <begin position="1"/>
        <end position="15"/>
    </location>
</feature>
<dbReference type="GO" id="GO:0051225">
    <property type="term" value="P:spindle assembly"/>
    <property type="evidence" value="ECO:0007669"/>
    <property type="project" value="TreeGrafter"/>
</dbReference>
<dbReference type="GO" id="GO:0007020">
    <property type="term" value="P:microtubule nucleation"/>
    <property type="evidence" value="ECO:0007669"/>
    <property type="project" value="InterPro"/>
</dbReference>
<dbReference type="AlphaFoldDB" id="A0A1R1YU68"/>
<keyword evidence="3 5" id="KW-0493">Microtubule</keyword>
<proteinExistence type="inferred from homology"/>
<sequence>MNPNSHLQYDNLSKSYSDEDSQSLKYLPKYYESSFRERRHRVPPTERHLDKITSTFPKNFDPPPPSSISPPNILSLQLQEIVLIQDLFNVLLGFQGNYILIKKNSSKRSNFFKPTTQYITRIQSGFDNSLFELALKISQIAINYMELSDFINLYSSPHAGQVNQALSAALKHFEMEYINHIIETEVQFHLSTIYNPFTLLRLSVLLSSYASIMLRLSSLVFSFYKQSYSIELKNTLRDQELGLATSADPNSHSLLDDFSSSSSTHDSDSSSSSGSEYYSDDSISSSSTNSNNSLSDSYLQSKKRRKSKKSSHKKRIAVFLSSIQKINIRGGATLNVIANEMKNSSGDQISSDLYSYILSSAAEPFLSLLRQWLHFGSVNSNIAVDSDHKEFMISRSEGQSTAVVAGSDEFVVITNPSYSSKSSSIISFTLNEYLTPEFLRSFSRKILLTGKYINVVRECSIEPYDNSSLSSSGVSFLDTKPMFPDSNDLMKAINGNLLYKEIDSCYSTANTALLQVLTKNSYLKNHLDAIKRYLLLDQADFLTNFFDLANTTLERFASDEVKDKLSSFLDSTLKNPTSSTYSDPFKDKISLTFSNEKLIDALSLLQSNKISSRSQQYLQSHDQNYNSATYSYQSNYSGSNPSIHSSSITCSKIFSLKIVAEFPASLILNPISMRKYSLIHRHILILKHLEWKLSSSWISHLKSYSIITRKRFRAVESSSLMNNKDLSFINSLPSMNLKNISSMKADSNIGRSTSERHSTFDNEGEFNMTNSRGSLSAEGISSTALDDRVAKDASVRVDVFQFNAYDFDGGFKPLCAKPVTKIP</sequence>
<evidence type="ECO:0000259" key="8">
    <source>
        <dbReference type="Pfam" id="PF17681"/>
    </source>
</evidence>